<feature type="region of interest" description="Disordered" evidence="1">
    <location>
        <begin position="172"/>
        <end position="216"/>
    </location>
</feature>
<protein>
    <submittedName>
        <fullName evidence="2">Uncharacterized protein</fullName>
    </submittedName>
</protein>
<keyword evidence="3" id="KW-1185">Reference proteome</keyword>
<dbReference type="EMBL" id="JBHFEH010000032">
    <property type="protein sequence ID" value="KAL2051796.1"/>
    <property type="molecule type" value="Genomic_DNA"/>
</dbReference>
<dbReference type="Proteomes" id="UP001590951">
    <property type="component" value="Unassembled WGS sequence"/>
</dbReference>
<comment type="caution">
    <text evidence="2">The sequence shown here is derived from an EMBL/GenBank/DDBJ whole genome shotgun (WGS) entry which is preliminary data.</text>
</comment>
<evidence type="ECO:0000313" key="3">
    <source>
        <dbReference type="Proteomes" id="UP001590951"/>
    </source>
</evidence>
<sequence length="216" mass="24810">MGEQYNESDDAFLILAMSAGLPSYVRKKLRQTTSMGKKHQGRPLLDWALRPRWRPSNDFAIEESSPDYETTAFVLSQGEDPNEPFSKSTVWGRFLLLLHENKSAGKDSRMSLETTRLLIEYGASATIDWQHHSHTPLKGDPYQRKKYMRPSDIIEECFPSDAEKRNALFRQQRRQERVGAGASVTKSTAYPIRKNDEKSTRSIVTPEEIESLRQQC</sequence>
<organism evidence="2 3">
    <name type="scientific">Lepraria finkii</name>
    <dbReference type="NCBI Taxonomy" id="1340010"/>
    <lineage>
        <taxon>Eukaryota</taxon>
        <taxon>Fungi</taxon>
        <taxon>Dikarya</taxon>
        <taxon>Ascomycota</taxon>
        <taxon>Pezizomycotina</taxon>
        <taxon>Lecanoromycetes</taxon>
        <taxon>OSLEUM clade</taxon>
        <taxon>Lecanoromycetidae</taxon>
        <taxon>Lecanorales</taxon>
        <taxon>Lecanorineae</taxon>
        <taxon>Stereocaulaceae</taxon>
        <taxon>Lepraria</taxon>
    </lineage>
</organism>
<name>A0ABR4B4G5_9LECA</name>
<proteinExistence type="predicted"/>
<evidence type="ECO:0000313" key="2">
    <source>
        <dbReference type="EMBL" id="KAL2051796.1"/>
    </source>
</evidence>
<reference evidence="2 3" key="1">
    <citation type="submission" date="2024-09" db="EMBL/GenBank/DDBJ databases">
        <title>Rethinking Asexuality: The Enigmatic Case of Functional Sexual Genes in Lepraria (Stereocaulaceae).</title>
        <authorList>
            <person name="Doellman M."/>
            <person name="Sun Y."/>
            <person name="Barcenas-Pena A."/>
            <person name="Lumbsch H.T."/>
            <person name="Grewe F."/>
        </authorList>
    </citation>
    <scope>NUCLEOTIDE SEQUENCE [LARGE SCALE GENOMIC DNA]</scope>
    <source>
        <strain evidence="2 3">Grewe 0041</strain>
    </source>
</reference>
<accession>A0ABR4B4G5</accession>
<evidence type="ECO:0000256" key="1">
    <source>
        <dbReference type="SAM" id="MobiDB-lite"/>
    </source>
</evidence>
<gene>
    <name evidence="2" type="ORF">ABVK25_007952</name>
</gene>